<dbReference type="EMBL" id="BJXW01000009">
    <property type="protein sequence ID" value="GEN30778.1"/>
    <property type="molecule type" value="Genomic_DNA"/>
</dbReference>
<keyword evidence="2" id="KW-1185">Reference proteome</keyword>
<comment type="caution">
    <text evidence="1">The sequence shown here is derived from an EMBL/GenBank/DDBJ whole genome shotgun (WGS) entry which is preliminary data.</text>
</comment>
<evidence type="ECO:0000313" key="1">
    <source>
        <dbReference type="EMBL" id="GEN30778.1"/>
    </source>
</evidence>
<dbReference type="AlphaFoldDB" id="A0A511UYC9"/>
<gene>
    <name evidence="1" type="ORF">CQU01_10160</name>
</gene>
<evidence type="ECO:0000313" key="2">
    <source>
        <dbReference type="Proteomes" id="UP000321491"/>
    </source>
</evidence>
<sequence>MGSLNATIKAKTMETIKTINGAIKMRNSVIISPHIVNSDDLLDHEHNLY</sequence>
<organism evidence="1 2">
    <name type="scientific">Cerasibacillus quisquiliarum</name>
    <dbReference type="NCBI Taxonomy" id="227865"/>
    <lineage>
        <taxon>Bacteria</taxon>
        <taxon>Bacillati</taxon>
        <taxon>Bacillota</taxon>
        <taxon>Bacilli</taxon>
        <taxon>Bacillales</taxon>
        <taxon>Bacillaceae</taxon>
        <taxon>Cerasibacillus</taxon>
    </lineage>
</organism>
<dbReference type="Proteomes" id="UP000321491">
    <property type="component" value="Unassembled WGS sequence"/>
</dbReference>
<accession>A0A511UYC9</accession>
<reference evidence="1 2" key="1">
    <citation type="submission" date="2019-07" db="EMBL/GenBank/DDBJ databases">
        <title>Whole genome shotgun sequence of Cerasibacillus quisquiliarum NBRC 102429.</title>
        <authorList>
            <person name="Hosoyama A."/>
            <person name="Uohara A."/>
            <person name="Ohji S."/>
            <person name="Ichikawa N."/>
        </authorList>
    </citation>
    <scope>NUCLEOTIDE SEQUENCE [LARGE SCALE GENOMIC DNA]</scope>
    <source>
        <strain evidence="1 2">NBRC 102429</strain>
    </source>
</reference>
<protein>
    <submittedName>
        <fullName evidence="1">Uncharacterized protein</fullName>
    </submittedName>
</protein>
<name>A0A511UYC9_9BACI</name>
<proteinExistence type="predicted"/>